<reference evidence="4" key="1">
    <citation type="journal article" date="2014" name="Genome Biol.">
        <title>Genome analysis of a major urban malaria vector mosquito, Anopheles stephensi.</title>
        <authorList>
            <person name="Jiang X."/>
            <person name="Peery A."/>
            <person name="Hall A.B."/>
            <person name="Sharma A."/>
            <person name="Chen X.G."/>
            <person name="Waterhouse R.M."/>
            <person name="Komissarov A."/>
            <person name="Riehle M.M."/>
            <person name="Shouche Y."/>
            <person name="Sharakhova M.V."/>
            <person name="Lawson D."/>
            <person name="Pakpour N."/>
            <person name="Arensburger P."/>
            <person name="Davidson V.L."/>
            <person name="Eiglmeier K."/>
            <person name="Emrich S."/>
            <person name="George P."/>
            <person name="Kennedy R.C."/>
            <person name="Mane S.P."/>
            <person name="Maslen G."/>
            <person name="Oringanje C."/>
            <person name="Qi Y."/>
            <person name="Settlage R."/>
            <person name="Tojo M."/>
            <person name="Tubio J.M."/>
            <person name="Unger M.F."/>
            <person name="Wang B."/>
            <person name="Vernick K.D."/>
            <person name="Ribeiro J.M."/>
            <person name="James A.A."/>
            <person name="Michel K."/>
            <person name="Riehle M.A."/>
            <person name="Luckhart S."/>
            <person name="Sharakhov I.V."/>
            <person name="Tu Z."/>
        </authorList>
    </citation>
    <scope>NUCLEOTIDE SEQUENCE [LARGE SCALE GENOMIC DNA]</scope>
    <source>
        <strain evidence="4">Indian</strain>
    </source>
</reference>
<reference evidence="3" key="2">
    <citation type="submission" date="2020-05" db="UniProtKB">
        <authorList>
            <consortium name="EnsemblMetazoa"/>
        </authorList>
    </citation>
    <scope>IDENTIFICATION</scope>
    <source>
        <strain evidence="3">Indian</strain>
    </source>
</reference>
<proteinExistence type="predicted"/>
<evidence type="ECO:0000256" key="2">
    <source>
        <dbReference type="SAM" id="Phobius"/>
    </source>
</evidence>
<feature type="compositionally biased region" description="Basic and acidic residues" evidence="1">
    <location>
        <begin position="616"/>
        <end position="626"/>
    </location>
</feature>
<feature type="region of interest" description="Disordered" evidence="1">
    <location>
        <begin position="598"/>
        <end position="654"/>
    </location>
</feature>
<keyword evidence="2" id="KW-1133">Transmembrane helix</keyword>
<dbReference type="Pfam" id="PF04488">
    <property type="entry name" value="Gly_transf_sug"/>
    <property type="match status" value="1"/>
</dbReference>
<dbReference type="VEuPathDB" id="VectorBase:ASTE008597"/>
<dbReference type="SUPFAM" id="SSF53448">
    <property type="entry name" value="Nucleotide-diphospho-sugar transferases"/>
    <property type="match status" value="1"/>
</dbReference>
<dbReference type="EnsemblMetazoa" id="ASTEI03013-RA">
    <property type="protein sequence ID" value="ASTEI03013-PA"/>
    <property type="gene ID" value="ASTEI03013"/>
</dbReference>
<name>A0A182Y3H7_ANOST</name>
<dbReference type="OMA" id="VIMDMRH"/>
<evidence type="ECO:0000313" key="3">
    <source>
        <dbReference type="EnsemblMetazoa" id="ASTEI03013-PA"/>
    </source>
</evidence>
<dbReference type="AlphaFoldDB" id="A0A182Y3H7"/>
<accession>A0A182Y3H7</accession>
<dbReference type="InterPro" id="IPR007577">
    <property type="entry name" value="GlycoTrfase_DXD_sugar-bd_CS"/>
</dbReference>
<evidence type="ECO:0000313" key="4">
    <source>
        <dbReference type="Proteomes" id="UP000076408"/>
    </source>
</evidence>
<dbReference type="VEuPathDB" id="VectorBase:ASTE008596"/>
<feature type="compositionally biased region" description="Polar residues" evidence="1">
    <location>
        <begin position="627"/>
        <end position="644"/>
    </location>
</feature>
<dbReference type="VEuPathDB" id="VectorBase:ASTEI20_033636"/>
<dbReference type="Gene3D" id="3.90.550.20">
    <property type="match status" value="1"/>
</dbReference>
<keyword evidence="2" id="KW-0472">Membrane</keyword>
<keyword evidence="2" id="KW-0812">Transmembrane</keyword>
<dbReference type="PANTHER" id="PTHR22028:SF5">
    <property type="entry name" value="COILED-COIL DOMAIN-CONTAINING PROTEIN 191"/>
    <property type="match status" value="1"/>
</dbReference>
<sequence length="1168" mass="136633">MISSTSYRYLRYAVCAFLLLLLIRLIRHRKPKETYIPADVVNEDPGFLQSYDTSTELHRFSSVYFIESSAPFKSIVTIEPRQACAIESAARANPHRKVIVLFASWNEFTNPSQVRFPDILTLVQLPNVHFRWLDLEHFARGTPVEEAIKSDQLHQRANGAEYLSEILRLVLLYKYGGIYLDLDVVTMKRLEFYNPNFFGAETHRLVGSSVIGLERHGFGQTFAERCLNNFKYFDNQNDVRNGSLLLTYQIVQACEKLTLDEVVTGGCGGLLEVYTERFFHPFDETNDQDNNPDVILDKLLRKARAKESRWDRIRRKHLNNLTVTSKTVKKFINMDFVDESQLRLLMAGESAGGGAKPMLDPVLVMDIRHEMIRRKEDRVCNGDARPKTSIDPVKAYQQENLENHNRSIELTLCENELNKFRKQLEQLGGAGHGKKTQVSSQKRSILYINIPKIDNGMIYESLEECERYTTHFYQSAIEGTEQLFEEGQDEPLGLLKETATIEEIVDREELEVEPVEVPEMNPPTVGPVLEHHLNGNHHEPEADVAEQDEDSKIVRFGNTEVITFPADDESSFSLGSEYDFEDNDLFLESLDSDVDEFDETEFQSTDSTADHSGVNGEERDNKRDSLPTDSSECLTISRLDTSHSGSKEEDTSSGFSRQKLVYNYDDDESELLEIAPSAEKLSKMDPIMVRKCDLKDYSELCVTNYKPDPDSKDDRVELTEESRKVISNALKEGYLQNHDRAILKQYFFKWLQYTILEKISKGAGVTSTREQKLKRINDFISNIRHSRKKGSLRAGKPATEAGQPASVKKEYEHRLKVQQDIIELQKLKLERQERIITELKLSKFSEASKISKAEIQSELLKAARTGHVRLRAKAKCIQIVGNIKPDTSEEDEMRKLQAQGLMIPKFLAKMQQRALERSQRHQEAKERRMKLEKEREDAKQAAEEAKRQEDEDARKRRYREMREKRKLEKLQKIIREQERQAWIANNQIAKEFRLLKLKRFGMHAFKLLLGIRHENERRSVAYRRRYYKRKYFRRWWSLTNALWESKKAMADGLHECKLYRLAVRHWQTYMHEQRCKLQVALDWYEVRMTEKVISIWIGKTKQSLMILQGKMSHAASHYEWQLKWKVFERWQRLHIILRIEKETEMRRQRWRMKIWELLPDYKPIEEDI</sequence>
<dbReference type="Proteomes" id="UP000076408">
    <property type="component" value="Unassembled WGS sequence"/>
</dbReference>
<feature type="region of interest" description="Disordered" evidence="1">
    <location>
        <begin position="916"/>
        <end position="954"/>
    </location>
</feature>
<dbReference type="InterPro" id="IPR029044">
    <property type="entry name" value="Nucleotide-diphossugar_trans"/>
</dbReference>
<dbReference type="VEuPathDB" id="VectorBase:ASTEI03013"/>
<organism evidence="3 4">
    <name type="scientific">Anopheles stephensi</name>
    <name type="common">Indo-Pakistan malaria mosquito</name>
    <dbReference type="NCBI Taxonomy" id="30069"/>
    <lineage>
        <taxon>Eukaryota</taxon>
        <taxon>Metazoa</taxon>
        <taxon>Ecdysozoa</taxon>
        <taxon>Arthropoda</taxon>
        <taxon>Hexapoda</taxon>
        <taxon>Insecta</taxon>
        <taxon>Pterygota</taxon>
        <taxon>Neoptera</taxon>
        <taxon>Endopterygota</taxon>
        <taxon>Diptera</taxon>
        <taxon>Nematocera</taxon>
        <taxon>Culicoidea</taxon>
        <taxon>Culicidae</taxon>
        <taxon>Anophelinae</taxon>
        <taxon>Anopheles</taxon>
    </lineage>
</organism>
<dbReference type="VEuPathDB" id="VectorBase:ASTEI20_045726"/>
<dbReference type="PANTHER" id="PTHR22028">
    <property type="entry name" value="SFI1 SPINDLE BODY DOMAIN-CONTAINING PROTEIN-RELATED"/>
    <property type="match status" value="1"/>
</dbReference>
<protein>
    <submittedName>
        <fullName evidence="3">Uncharacterized protein</fullName>
    </submittedName>
</protein>
<dbReference type="InterPro" id="IPR052270">
    <property type="entry name" value="CACF_protein"/>
</dbReference>
<evidence type="ECO:0000256" key="1">
    <source>
        <dbReference type="SAM" id="MobiDB-lite"/>
    </source>
</evidence>
<feature type="transmembrane region" description="Helical" evidence="2">
    <location>
        <begin position="9"/>
        <end position="26"/>
    </location>
</feature>
<keyword evidence="4" id="KW-1185">Reference proteome</keyword>